<reference evidence="2 3" key="1">
    <citation type="submission" date="2018-03" db="EMBL/GenBank/DDBJ databases">
        <title>Brevisbacillus phylogenomics.</title>
        <authorList>
            <person name="Dunlap C."/>
        </authorList>
    </citation>
    <scope>NUCLEOTIDE SEQUENCE [LARGE SCALE GENOMIC DNA]</scope>
    <source>
        <strain evidence="2 3">NRRL NRS-1210</strain>
    </source>
</reference>
<protein>
    <recommendedName>
        <fullName evidence="4">Peptidase M10 metallopeptidase domain-containing protein</fullName>
    </recommendedName>
</protein>
<dbReference type="EMBL" id="PXZM01000001">
    <property type="protein sequence ID" value="PSK00966.1"/>
    <property type="molecule type" value="Genomic_DNA"/>
</dbReference>
<comment type="caution">
    <text evidence="2">The sequence shown here is derived from an EMBL/GenBank/DDBJ whole genome shotgun (WGS) entry which is preliminary data.</text>
</comment>
<keyword evidence="1" id="KW-0732">Signal</keyword>
<dbReference type="AlphaFoldDB" id="A0A2P7VP21"/>
<proteinExistence type="predicted"/>
<dbReference type="GO" id="GO:0008237">
    <property type="term" value="F:metallopeptidase activity"/>
    <property type="evidence" value="ECO:0007669"/>
    <property type="project" value="InterPro"/>
</dbReference>
<dbReference type="Proteomes" id="UP000240419">
    <property type="component" value="Unassembled WGS sequence"/>
</dbReference>
<dbReference type="RefSeq" id="WP_106836993.1">
    <property type="nucleotide sequence ID" value="NZ_JBCNIW010000033.1"/>
</dbReference>
<evidence type="ECO:0000256" key="1">
    <source>
        <dbReference type="SAM" id="SignalP"/>
    </source>
</evidence>
<accession>A0A2P7VP21</accession>
<dbReference type="SUPFAM" id="SSF55486">
    <property type="entry name" value="Metalloproteases ('zincins'), catalytic domain"/>
    <property type="match status" value="1"/>
</dbReference>
<name>A0A2P7VP21_9BACL</name>
<feature type="chain" id="PRO_5015143702" description="Peptidase M10 metallopeptidase domain-containing protein" evidence="1">
    <location>
        <begin position="24"/>
        <end position="192"/>
    </location>
</feature>
<sequence>MNKKRVFSLVLLGAFSLTNVAYAELTRGDAFFDATPTASYVKDIDTYITASVSDENLLGGVTEAIEDYEGISGANISYDTSNASSSNYDLRVTAGQYGLDYAGETRVYYLDDNDNYERHYGTESWDRVKIILNREYMDYYNYSSANRRKTTIHEFGHGLGLVHQASNSIMQQGKLSLTDPTTLDENNLSWKY</sequence>
<organism evidence="2 3">
    <name type="scientific">Brevibacillus fortis</name>
    <dbReference type="NCBI Taxonomy" id="2126352"/>
    <lineage>
        <taxon>Bacteria</taxon>
        <taxon>Bacillati</taxon>
        <taxon>Bacillota</taxon>
        <taxon>Bacilli</taxon>
        <taxon>Bacillales</taxon>
        <taxon>Paenibacillaceae</taxon>
        <taxon>Brevibacillus</taxon>
    </lineage>
</organism>
<keyword evidence="3" id="KW-1185">Reference proteome</keyword>
<feature type="signal peptide" evidence="1">
    <location>
        <begin position="1"/>
        <end position="23"/>
    </location>
</feature>
<dbReference type="InterPro" id="IPR024079">
    <property type="entry name" value="MetalloPept_cat_dom_sf"/>
</dbReference>
<gene>
    <name evidence="2" type="ORF">C7R93_00580</name>
</gene>
<dbReference type="Gene3D" id="3.40.390.10">
    <property type="entry name" value="Collagenase (Catalytic Domain)"/>
    <property type="match status" value="1"/>
</dbReference>
<evidence type="ECO:0000313" key="3">
    <source>
        <dbReference type="Proteomes" id="UP000240419"/>
    </source>
</evidence>
<evidence type="ECO:0008006" key="4">
    <source>
        <dbReference type="Google" id="ProtNLM"/>
    </source>
</evidence>
<evidence type="ECO:0000313" key="2">
    <source>
        <dbReference type="EMBL" id="PSK00966.1"/>
    </source>
</evidence>
<dbReference type="OrthoDB" id="3669864at2"/>